<evidence type="ECO:0000313" key="1">
    <source>
        <dbReference type="EMBL" id="MBC6680450.1"/>
    </source>
</evidence>
<comment type="caution">
    <text evidence="1">The sequence shown here is derived from an EMBL/GenBank/DDBJ whole genome shotgun (WGS) entry which is preliminary data.</text>
</comment>
<dbReference type="RefSeq" id="WP_187303550.1">
    <property type="nucleotide sequence ID" value="NZ_JACRYT010000013.1"/>
</dbReference>
<dbReference type="Proteomes" id="UP000602647">
    <property type="component" value="Unassembled WGS sequence"/>
</dbReference>
<dbReference type="AlphaFoldDB" id="A0A923NPR4"/>
<accession>A0A923NPR4</accession>
<organism evidence="1 2">
    <name type="scientific">Zhenpiania hominis</name>
    <dbReference type="NCBI Taxonomy" id="2763644"/>
    <lineage>
        <taxon>Bacteria</taxon>
        <taxon>Bacillati</taxon>
        <taxon>Bacillota</taxon>
        <taxon>Clostridia</taxon>
        <taxon>Peptostreptococcales</taxon>
        <taxon>Anaerovoracaceae</taxon>
        <taxon>Zhenpiania</taxon>
    </lineage>
</organism>
<reference evidence="1" key="1">
    <citation type="submission" date="2020-08" db="EMBL/GenBank/DDBJ databases">
        <title>Genome public.</title>
        <authorList>
            <person name="Liu C."/>
            <person name="Sun Q."/>
        </authorList>
    </citation>
    <scope>NUCLEOTIDE SEQUENCE</scope>
    <source>
        <strain evidence="1">BX12</strain>
    </source>
</reference>
<dbReference type="EMBL" id="JACRYT010000013">
    <property type="protein sequence ID" value="MBC6680450.1"/>
    <property type="molecule type" value="Genomic_DNA"/>
</dbReference>
<keyword evidence="2" id="KW-1185">Reference proteome</keyword>
<proteinExistence type="predicted"/>
<protein>
    <submittedName>
        <fullName evidence="1">Uncharacterized protein</fullName>
    </submittedName>
</protein>
<gene>
    <name evidence="1" type="ORF">H9L42_11530</name>
</gene>
<sequence>MPGNYYLHNKESSYIIKGELLREEEITYNTNRSMKDSVLRLLLDDEEILLQVFNALEGTTYKEKESVHINTLKGPIFSRRKNDLSFSVGPWYLSLIEHQSSLCPNIPLRMFIYLGRIYEQILDMTKTYRVSLYQIPLPRLYMLYNGTMEGRYSI</sequence>
<name>A0A923NPR4_9FIRM</name>
<evidence type="ECO:0000313" key="2">
    <source>
        <dbReference type="Proteomes" id="UP000602647"/>
    </source>
</evidence>